<keyword evidence="2" id="KW-1185">Reference proteome</keyword>
<protein>
    <submittedName>
        <fullName evidence="1 3">Uncharacterized protein</fullName>
    </submittedName>
</protein>
<organism evidence="3">
    <name type="scientific">Brugia pahangi</name>
    <name type="common">Filarial nematode worm</name>
    <dbReference type="NCBI Taxonomy" id="6280"/>
    <lineage>
        <taxon>Eukaryota</taxon>
        <taxon>Metazoa</taxon>
        <taxon>Ecdysozoa</taxon>
        <taxon>Nematoda</taxon>
        <taxon>Chromadorea</taxon>
        <taxon>Rhabditida</taxon>
        <taxon>Spirurina</taxon>
        <taxon>Spiruromorpha</taxon>
        <taxon>Filarioidea</taxon>
        <taxon>Onchocercidae</taxon>
        <taxon>Brugia</taxon>
    </lineage>
</organism>
<dbReference type="WBParaSite" id="BPAG_0000500901-mRNA-1">
    <property type="protein sequence ID" value="BPAG_0000500901-mRNA-1"/>
    <property type="gene ID" value="BPAG_0000500901"/>
</dbReference>
<dbReference type="EMBL" id="UZAD01003001">
    <property type="protein sequence ID" value="VDN86161.1"/>
    <property type="molecule type" value="Genomic_DNA"/>
</dbReference>
<evidence type="ECO:0000313" key="2">
    <source>
        <dbReference type="Proteomes" id="UP000278627"/>
    </source>
</evidence>
<evidence type="ECO:0000313" key="1">
    <source>
        <dbReference type="EMBL" id="VDN86161.1"/>
    </source>
</evidence>
<proteinExistence type="predicted"/>
<dbReference type="Proteomes" id="UP000278627">
    <property type="component" value="Unassembled WGS sequence"/>
</dbReference>
<sequence length="198" mass="22040">MPAFLKLWMSSAILESNAYNSFQLFQINAKTFGSITIPVHFSHTANYKPSASSSSLLDIRKEKLEPTSATSSKAKSTTAIASKATSKASKLTTAIASKATSKASKLTTAVSRLLPKTSKPTGKISASTASVIPTATVKGTLMTTAKRVSPTPSPVASVADQCFWYWWCWWCWWSSMYQICSLNYWSFYLWNFWYSWYM</sequence>
<reference evidence="3" key="1">
    <citation type="submission" date="2017-02" db="UniProtKB">
        <authorList>
            <consortium name="WormBaseParasite"/>
        </authorList>
    </citation>
    <scope>IDENTIFICATION</scope>
</reference>
<gene>
    <name evidence="1" type="ORF">BPAG_LOCUS4975</name>
</gene>
<evidence type="ECO:0000313" key="3">
    <source>
        <dbReference type="WBParaSite" id="BPAG_0000500901-mRNA-1"/>
    </source>
</evidence>
<name>A0A0N4T9X2_BRUPA</name>
<dbReference type="AlphaFoldDB" id="A0A0N4T9X2"/>
<accession>A0A0N4T9X2</accession>
<reference evidence="1 2" key="2">
    <citation type="submission" date="2018-11" db="EMBL/GenBank/DDBJ databases">
        <authorList>
            <consortium name="Pathogen Informatics"/>
        </authorList>
    </citation>
    <scope>NUCLEOTIDE SEQUENCE [LARGE SCALE GENOMIC DNA]</scope>
</reference>